<keyword evidence="1" id="KW-1133">Transmembrane helix</keyword>
<accession>A0A0C5VCU0</accession>
<keyword evidence="1" id="KW-0472">Membrane</keyword>
<dbReference type="EMBL" id="CP007142">
    <property type="protein sequence ID" value="AJQ97155.1"/>
    <property type="molecule type" value="Genomic_DNA"/>
</dbReference>
<reference evidence="2 3" key="1">
    <citation type="submission" date="2014-01" db="EMBL/GenBank/DDBJ databases">
        <title>Full genme sequencing of cellulolytic bacterium Gynuella sunshinyii YC6258T gen. nov., sp. nov.</title>
        <authorList>
            <person name="Khan H."/>
            <person name="Chung E.J."/>
            <person name="Chung Y.R."/>
        </authorList>
    </citation>
    <scope>NUCLEOTIDE SEQUENCE [LARGE SCALE GENOMIC DNA]</scope>
    <source>
        <strain evidence="2 3">YC6258</strain>
    </source>
</reference>
<dbReference type="STRING" id="1445510.YC6258_05125"/>
<feature type="transmembrane region" description="Helical" evidence="1">
    <location>
        <begin position="21"/>
        <end position="46"/>
    </location>
</feature>
<dbReference type="AlphaFoldDB" id="A0A0C5VCU0"/>
<name>A0A0C5VCU0_9GAMM</name>
<dbReference type="Proteomes" id="UP000032266">
    <property type="component" value="Chromosome"/>
</dbReference>
<sequence length="667" mass="71825">MNVRTHILRRNNTGGIFHQRGVAALLLVLLVGISATVVTLGTMSYVRGSQKSQLTVHGQTQAEINAWSGAEALGQYLNGIEVETVTTAMDDIVFSRDNQTIASAQYKPDCSQTSRDLYCFDVNGISAGHNSNLEVVYQIPIIRDVSYTEISNPIVIKGDTEVTGGGMAYLSSDSIDGFAVDGNLTITNATKSIASGCATGNIHVNGGGVEDNGHLYSSNGDITLEGLNLVGADIWGGNINVLAGSGFHFKSIKAVKNLKVTNAGNFKSDFIHANAVSFALEGQLGETLVHSDIAFGNGKSHLDYLEAGGNLIFHQDDQSHVPEFTRNSKIAGKILLRTGEDGNTLSTHYNSTFKNIEQGRTATDPGVPEWPECNVDATPFDVNTLISQANYIFYIDESDKPMLKIQNVKRASDDKSIDATINLSSEGGMNTAYLHNKPFFQCEWDSKSCITSKSNSTDGWVFEGVTHFPPGVILFAGKGNPNQRNLAPMNFTLASKSEKVGPLLNTILVTGDITLGRGGGRKEIHAPYFSSPDAVCDGDFYPANLCDKSSGSWQFEGKWDGDRVERNYPVANTSIMVNHTMTSEGWSLEGSVIVGDTFKTDSNLTNVHGVVVIGLNSDEGGMKITQGGIVVDFMDLDSNFLNIPTGNTQVTDESTLGIPTAMWARYY</sequence>
<protein>
    <submittedName>
        <fullName evidence="2">Uncharacterized protein</fullName>
    </submittedName>
</protein>
<evidence type="ECO:0000313" key="3">
    <source>
        <dbReference type="Proteomes" id="UP000032266"/>
    </source>
</evidence>
<dbReference type="RefSeq" id="WP_044618969.1">
    <property type="nucleotide sequence ID" value="NZ_CP007142.1"/>
</dbReference>
<gene>
    <name evidence="2" type="ORF">YC6258_05125</name>
</gene>
<evidence type="ECO:0000256" key="1">
    <source>
        <dbReference type="SAM" id="Phobius"/>
    </source>
</evidence>
<keyword evidence="1" id="KW-0812">Transmembrane</keyword>
<dbReference type="KEGG" id="gsn:YC6258_05125"/>
<organism evidence="2 3">
    <name type="scientific">Gynuella sunshinyii YC6258</name>
    <dbReference type="NCBI Taxonomy" id="1445510"/>
    <lineage>
        <taxon>Bacteria</taxon>
        <taxon>Pseudomonadati</taxon>
        <taxon>Pseudomonadota</taxon>
        <taxon>Gammaproteobacteria</taxon>
        <taxon>Oceanospirillales</taxon>
        <taxon>Saccharospirillaceae</taxon>
        <taxon>Gynuella</taxon>
    </lineage>
</organism>
<dbReference type="OrthoDB" id="6232704at2"/>
<evidence type="ECO:0000313" key="2">
    <source>
        <dbReference type="EMBL" id="AJQ97155.1"/>
    </source>
</evidence>
<dbReference type="HOGENOM" id="CLU_388759_0_0_6"/>
<keyword evidence="3" id="KW-1185">Reference proteome</keyword>
<proteinExistence type="predicted"/>